<evidence type="ECO:0000313" key="1">
    <source>
        <dbReference type="EMBL" id="JAD66264.1"/>
    </source>
</evidence>
<reference evidence="1" key="2">
    <citation type="journal article" date="2015" name="Data Brief">
        <title>Shoot transcriptome of the giant reed, Arundo donax.</title>
        <authorList>
            <person name="Barrero R.A."/>
            <person name="Guerrero F.D."/>
            <person name="Moolhuijzen P."/>
            <person name="Goolsby J.A."/>
            <person name="Tidwell J."/>
            <person name="Bellgard S.E."/>
            <person name="Bellgard M.I."/>
        </authorList>
    </citation>
    <scope>NUCLEOTIDE SEQUENCE</scope>
    <source>
        <tissue evidence="1">Shoot tissue taken approximately 20 cm above the soil surface</tissue>
    </source>
</reference>
<sequence length="27" mass="3313">MIYEIVEYLATLNYLENLFDNMKTKSR</sequence>
<name>A0A0A9BQK8_ARUDO</name>
<organism evidence="1">
    <name type="scientific">Arundo donax</name>
    <name type="common">Giant reed</name>
    <name type="synonym">Donax arundinaceus</name>
    <dbReference type="NCBI Taxonomy" id="35708"/>
    <lineage>
        <taxon>Eukaryota</taxon>
        <taxon>Viridiplantae</taxon>
        <taxon>Streptophyta</taxon>
        <taxon>Embryophyta</taxon>
        <taxon>Tracheophyta</taxon>
        <taxon>Spermatophyta</taxon>
        <taxon>Magnoliopsida</taxon>
        <taxon>Liliopsida</taxon>
        <taxon>Poales</taxon>
        <taxon>Poaceae</taxon>
        <taxon>PACMAD clade</taxon>
        <taxon>Arundinoideae</taxon>
        <taxon>Arundineae</taxon>
        <taxon>Arundo</taxon>
    </lineage>
</organism>
<proteinExistence type="predicted"/>
<dbReference type="EMBL" id="GBRH01231631">
    <property type="protein sequence ID" value="JAD66264.1"/>
    <property type="molecule type" value="Transcribed_RNA"/>
</dbReference>
<protein>
    <submittedName>
        <fullName evidence="1">Uncharacterized protein</fullName>
    </submittedName>
</protein>
<reference evidence="1" key="1">
    <citation type="submission" date="2014-09" db="EMBL/GenBank/DDBJ databases">
        <authorList>
            <person name="Magalhaes I.L.F."/>
            <person name="Oliveira U."/>
            <person name="Santos F.R."/>
            <person name="Vidigal T.H.D.A."/>
            <person name="Brescovit A.D."/>
            <person name="Santos A.J."/>
        </authorList>
    </citation>
    <scope>NUCLEOTIDE SEQUENCE</scope>
    <source>
        <tissue evidence="1">Shoot tissue taken approximately 20 cm above the soil surface</tissue>
    </source>
</reference>
<dbReference type="AlphaFoldDB" id="A0A0A9BQK8"/>
<accession>A0A0A9BQK8</accession>